<dbReference type="GO" id="GO:0015293">
    <property type="term" value="F:symporter activity"/>
    <property type="evidence" value="ECO:0007669"/>
    <property type="project" value="UniProtKB-KW"/>
</dbReference>
<dbReference type="GO" id="GO:0009734">
    <property type="term" value="P:auxin-activated signaling pathway"/>
    <property type="evidence" value="ECO:0007669"/>
    <property type="project" value="UniProtKB-KW"/>
</dbReference>
<evidence type="ECO:0000256" key="2">
    <source>
        <dbReference type="ARBA" id="ARBA00005590"/>
    </source>
</evidence>
<keyword evidence="6" id="KW-0029">Amino-acid transport</keyword>
<evidence type="ECO:0000259" key="12">
    <source>
        <dbReference type="Pfam" id="PF01490"/>
    </source>
</evidence>
<gene>
    <name evidence="13" type="ORF">Pyn_03018</name>
</gene>
<evidence type="ECO:0000256" key="7">
    <source>
        <dbReference type="ARBA" id="ARBA00022989"/>
    </source>
</evidence>
<keyword evidence="7 11" id="KW-1133">Transmembrane helix</keyword>
<proteinExistence type="inferred from homology"/>
<evidence type="ECO:0000256" key="9">
    <source>
        <dbReference type="ARBA" id="ARBA00023294"/>
    </source>
</evidence>
<dbReference type="GO" id="GO:0006865">
    <property type="term" value="P:amino acid transport"/>
    <property type="evidence" value="ECO:0007669"/>
    <property type="project" value="UniProtKB-KW"/>
</dbReference>
<feature type="transmembrane region" description="Helical" evidence="11">
    <location>
        <begin position="182"/>
        <end position="206"/>
    </location>
</feature>
<evidence type="ECO:0000256" key="6">
    <source>
        <dbReference type="ARBA" id="ARBA00022970"/>
    </source>
</evidence>
<evidence type="ECO:0000256" key="1">
    <source>
        <dbReference type="ARBA" id="ARBA00004127"/>
    </source>
</evidence>
<dbReference type="GO" id="GO:0012505">
    <property type="term" value="C:endomembrane system"/>
    <property type="evidence" value="ECO:0007669"/>
    <property type="project" value="UniProtKB-SubCell"/>
</dbReference>
<keyword evidence="4 11" id="KW-0812">Transmembrane</keyword>
<dbReference type="OrthoDB" id="40134at2759"/>
<comment type="similarity">
    <text evidence="2">Belongs to the amino acid/polyamine transporter 2 family. Amino acid/auxin permease (AAAP) (TC 2.A.18.1) subfamily.</text>
</comment>
<evidence type="ECO:0000256" key="10">
    <source>
        <dbReference type="ARBA" id="ARBA00045588"/>
    </source>
</evidence>
<comment type="caution">
    <text evidence="13">The sequence shown here is derived from an EMBL/GenBank/DDBJ whole genome shotgun (WGS) entry which is preliminary data.</text>
</comment>
<dbReference type="Pfam" id="PF01490">
    <property type="entry name" value="Aa_trans"/>
    <property type="match status" value="1"/>
</dbReference>
<feature type="transmembrane region" description="Helical" evidence="11">
    <location>
        <begin position="116"/>
        <end position="140"/>
    </location>
</feature>
<comment type="function">
    <text evidence="10">Carrier protein involved in proton-driven auxin influx. Mediates the formation of auxin gradient from developing leaves (site of auxin biosynthesis) to tips by contributing to the loading of auxin in vascular tissues and facilitating acropetal (base to tip) auxin transport within inner tissues of the root apex, and basipetal (tip to base) auxin transport within outer tissues of the root apex. May be involved in lateral roots and nodules formation.</text>
</comment>
<dbReference type="STRING" id="2094558.A0A314YCL1"/>
<keyword evidence="9" id="KW-0927">Auxin signaling pathway</keyword>
<dbReference type="Proteomes" id="UP000250321">
    <property type="component" value="Unassembled WGS sequence"/>
</dbReference>
<dbReference type="PANTHER" id="PTHR48017">
    <property type="entry name" value="OS05G0424000 PROTEIN-RELATED"/>
    <property type="match status" value="1"/>
</dbReference>
<dbReference type="InterPro" id="IPR013057">
    <property type="entry name" value="AA_transpt_TM"/>
</dbReference>
<feature type="transmembrane region" description="Helical" evidence="11">
    <location>
        <begin position="41"/>
        <end position="62"/>
    </location>
</feature>
<name>A0A314YCL1_PRUYE</name>
<sequence length="213" mass="22564">MSENNNQQLFDISIDVVPKNNGSKCFDDDGRLKRTGSVWTASAHIITAVIGSGVLSLAWAIAQLGWIAGPSSATTLHVSSLTVTVPGTPSPASGTITYIDAVRSILGGARVKACGLIQYLNLFGIAIGYTIAASVSMMAIKRSNCFHESGGKKPCHMSSNPYMILFGVTEVLLSQIPDFDQIWWLSIVAAVMSFTYSSIGLALGIVKVASQCF</sequence>
<dbReference type="EMBL" id="PJQY01001435">
    <property type="protein sequence ID" value="PQQ02669.1"/>
    <property type="molecule type" value="Genomic_DNA"/>
</dbReference>
<keyword evidence="5" id="KW-0769">Symport</keyword>
<dbReference type="AlphaFoldDB" id="A0A314YCL1"/>
<evidence type="ECO:0000313" key="13">
    <source>
        <dbReference type="EMBL" id="PQQ02669.1"/>
    </source>
</evidence>
<keyword evidence="14" id="KW-1185">Reference proteome</keyword>
<reference evidence="13 14" key="1">
    <citation type="submission" date="2018-02" db="EMBL/GenBank/DDBJ databases">
        <title>Draft genome of wild Prunus yedoensis var. nudiflora.</title>
        <authorList>
            <person name="Baek S."/>
            <person name="Kim J.-H."/>
            <person name="Choi K."/>
            <person name="Kim G.-B."/>
            <person name="Cho A."/>
            <person name="Jang H."/>
            <person name="Shin C.-H."/>
            <person name="Yu H.-J."/>
            <person name="Mun J.-H."/>
        </authorList>
    </citation>
    <scope>NUCLEOTIDE SEQUENCE [LARGE SCALE GENOMIC DNA]</scope>
    <source>
        <strain evidence="14">cv. Jeju island</strain>
        <tissue evidence="13">Leaf</tissue>
    </source>
</reference>
<keyword evidence="8 11" id="KW-0472">Membrane</keyword>
<evidence type="ECO:0000256" key="4">
    <source>
        <dbReference type="ARBA" id="ARBA00022692"/>
    </source>
</evidence>
<evidence type="ECO:0000256" key="3">
    <source>
        <dbReference type="ARBA" id="ARBA00022448"/>
    </source>
</evidence>
<evidence type="ECO:0000256" key="5">
    <source>
        <dbReference type="ARBA" id="ARBA00022847"/>
    </source>
</evidence>
<keyword evidence="3" id="KW-0813">Transport</keyword>
<protein>
    <submittedName>
        <fullName evidence="13">Amino acid permease 4 isoform X2</fullName>
    </submittedName>
</protein>
<organism evidence="13 14">
    <name type="scientific">Prunus yedoensis var. nudiflora</name>
    <dbReference type="NCBI Taxonomy" id="2094558"/>
    <lineage>
        <taxon>Eukaryota</taxon>
        <taxon>Viridiplantae</taxon>
        <taxon>Streptophyta</taxon>
        <taxon>Embryophyta</taxon>
        <taxon>Tracheophyta</taxon>
        <taxon>Spermatophyta</taxon>
        <taxon>Magnoliopsida</taxon>
        <taxon>eudicotyledons</taxon>
        <taxon>Gunneridae</taxon>
        <taxon>Pentapetalae</taxon>
        <taxon>rosids</taxon>
        <taxon>fabids</taxon>
        <taxon>Rosales</taxon>
        <taxon>Rosaceae</taxon>
        <taxon>Amygdaloideae</taxon>
        <taxon>Amygdaleae</taxon>
        <taxon>Prunus</taxon>
    </lineage>
</organism>
<evidence type="ECO:0000256" key="8">
    <source>
        <dbReference type="ARBA" id="ARBA00023136"/>
    </source>
</evidence>
<evidence type="ECO:0000313" key="14">
    <source>
        <dbReference type="Proteomes" id="UP000250321"/>
    </source>
</evidence>
<evidence type="ECO:0000256" key="11">
    <source>
        <dbReference type="SAM" id="Phobius"/>
    </source>
</evidence>
<comment type="subcellular location">
    <subcellularLocation>
        <location evidence="1">Endomembrane system</location>
        <topology evidence="1">Multi-pass membrane protein</topology>
    </subcellularLocation>
</comment>
<feature type="domain" description="Amino acid transporter transmembrane" evidence="12">
    <location>
        <begin position="34"/>
        <end position="206"/>
    </location>
</feature>
<accession>A0A314YCL1</accession>